<keyword evidence="5" id="KW-1185">Reference proteome</keyword>
<evidence type="ECO:0000256" key="2">
    <source>
        <dbReference type="ARBA" id="ARBA00023295"/>
    </source>
</evidence>
<dbReference type="EMBL" id="JBHTHR010000075">
    <property type="protein sequence ID" value="MFD0800620.1"/>
    <property type="molecule type" value="Genomic_DNA"/>
</dbReference>
<evidence type="ECO:0000259" key="3">
    <source>
        <dbReference type="Pfam" id="PF01156"/>
    </source>
</evidence>
<sequence>MEDRKGEGAQRPWQAVEDLGETPVIIDTDIGGDADDALAVAAAARSVPQLALVITADETGPGQGEGQRARFARHLLDTLGRTAVPVVAGASLGETRYFCVDGLTPDGLPPQGTDIASAVRSVALDRPGPIRWVGMGPLTNLARLLSQAPEIAPRLRVTQMGGALRYRHPERAEHNFRLDAAAVHTVFAAVAEGLLAPPKFVTSETTYTPELKVDPDHPLYRRLGAGGAPTWAGLLSTHLDRWFSGTDRPLPGTLQHDGLTLSAALELPYVSWEHMPLAVDELGRTTAGAEGTAVRVSTAARYGGFMAWLQHRLDPAVSPSVRTG</sequence>
<protein>
    <submittedName>
        <fullName evidence="4">Nucleoside hydrolase</fullName>
    </submittedName>
</protein>
<evidence type="ECO:0000313" key="5">
    <source>
        <dbReference type="Proteomes" id="UP001596956"/>
    </source>
</evidence>
<evidence type="ECO:0000313" key="4">
    <source>
        <dbReference type="EMBL" id="MFD0800620.1"/>
    </source>
</evidence>
<feature type="domain" description="Inosine/uridine-preferring nucleoside hydrolase" evidence="3">
    <location>
        <begin position="24"/>
        <end position="289"/>
    </location>
</feature>
<dbReference type="Proteomes" id="UP001596956">
    <property type="component" value="Unassembled WGS sequence"/>
</dbReference>
<dbReference type="SUPFAM" id="SSF53590">
    <property type="entry name" value="Nucleoside hydrolase"/>
    <property type="match status" value="1"/>
</dbReference>
<gene>
    <name evidence="4" type="ORF">ACFQZU_04700</name>
</gene>
<accession>A0ABW3BC60</accession>
<dbReference type="InterPro" id="IPR001910">
    <property type="entry name" value="Inosine/uridine_hydrolase_dom"/>
</dbReference>
<dbReference type="Pfam" id="PF01156">
    <property type="entry name" value="IU_nuc_hydro"/>
    <property type="match status" value="1"/>
</dbReference>
<proteinExistence type="predicted"/>
<dbReference type="InterPro" id="IPR023186">
    <property type="entry name" value="IUNH"/>
</dbReference>
<dbReference type="InterPro" id="IPR036452">
    <property type="entry name" value="Ribo_hydro-like"/>
</dbReference>
<comment type="caution">
    <text evidence="4">The sequence shown here is derived from an EMBL/GenBank/DDBJ whole genome shotgun (WGS) entry which is preliminary data.</text>
</comment>
<keyword evidence="2" id="KW-0326">Glycosidase</keyword>
<dbReference type="PANTHER" id="PTHR12304">
    <property type="entry name" value="INOSINE-URIDINE PREFERRING NUCLEOSIDE HYDROLASE"/>
    <property type="match status" value="1"/>
</dbReference>
<name>A0ABW3BC60_9ACTN</name>
<dbReference type="PANTHER" id="PTHR12304:SF4">
    <property type="entry name" value="URIDINE NUCLEOSIDASE"/>
    <property type="match status" value="1"/>
</dbReference>
<organism evidence="4 5">
    <name type="scientific">Streptomonospora algeriensis</name>
    <dbReference type="NCBI Taxonomy" id="995084"/>
    <lineage>
        <taxon>Bacteria</taxon>
        <taxon>Bacillati</taxon>
        <taxon>Actinomycetota</taxon>
        <taxon>Actinomycetes</taxon>
        <taxon>Streptosporangiales</taxon>
        <taxon>Nocardiopsidaceae</taxon>
        <taxon>Streptomonospora</taxon>
    </lineage>
</organism>
<dbReference type="GO" id="GO:0016787">
    <property type="term" value="F:hydrolase activity"/>
    <property type="evidence" value="ECO:0007669"/>
    <property type="project" value="UniProtKB-KW"/>
</dbReference>
<dbReference type="Gene3D" id="3.90.245.10">
    <property type="entry name" value="Ribonucleoside hydrolase-like"/>
    <property type="match status" value="1"/>
</dbReference>
<evidence type="ECO:0000256" key="1">
    <source>
        <dbReference type="ARBA" id="ARBA00022801"/>
    </source>
</evidence>
<keyword evidence="1 4" id="KW-0378">Hydrolase</keyword>
<reference evidence="5" key="1">
    <citation type="journal article" date="2019" name="Int. J. Syst. Evol. Microbiol.">
        <title>The Global Catalogue of Microorganisms (GCM) 10K type strain sequencing project: providing services to taxonomists for standard genome sequencing and annotation.</title>
        <authorList>
            <consortium name="The Broad Institute Genomics Platform"/>
            <consortium name="The Broad Institute Genome Sequencing Center for Infectious Disease"/>
            <person name="Wu L."/>
            <person name="Ma J."/>
        </authorList>
    </citation>
    <scope>NUCLEOTIDE SEQUENCE [LARGE SCALE GENOMIC DNA]</scope>
    <source>
        <strain evidence="5">CCUG 63369</strain>
    </source>
</reference>